<dbReference type="Gene3D" id="3.30.110.70">
    <property type="entry name" value="Hypothetical protein apc22750. Chain B"/>
    <property type="match status" value="1"/>
</dbReference>
<accession>A0ABP6GFD7</accession>
<comment type="similarity">
    <text evidence="1 2">Belongs to the UPF0145 family.</text>
</comment>
<dbReference type="RefSeq" id="WP_344449210.1">
    <property type="nucleotide sequence ID" value="NZ_BAAATZ010000005.1"/>
</dbReference>
<dbReference type="SUPFAM" id="SSF117782">
    <property type="entry name" value="YbjQ-like"/>
    <property type="match status" value="1"/>
</dbReference>
<organism evidence="3 4">
    <name type="scientific">Actinocorallia aurantiaca</name>
    <dbReference type="NCBI Taxonomy" id="46204"/>
    <lineage>
        <taxon>Bacteria</taxon>
        <taxon>Bacillati</taxon>
        <taxon>Actinomycetota</taxon>
        <taxon>Actinomycetes</taxon>
        <taxon>Streptosporangiales</taxon>
        <taxon>Thermomonosporaceae</taxon>
        <taxon>Actinocorallia</taxon>
    </lineage>
</organism>
<dbReference type="PANTHER" id="PTHR34068:SF2">
    <property type="entry name" value="UPF0145 PROTEIN SCO3412"/>
    <property type="match status" value="1"/>
</dbReference>
<reference evidence="4" key="1">
    <citation type="journal article" date="2019" name="Int. J. Syst. Evol. Microbiol.">
        <title>The Global Catalogue of Microorganisms (GCM) 10K type strain sequencing project: providing services to taxonomists for standard genome sequencing and annotation.</title>
        <authorList>
            <consortium name="The Broad Institute Genomics Platform"/>
            <consortium name="The Broad Institute Genome Sequencing Center for Infectious Disease"/>
            <person name="Wu L."/>
            <person name="Ma J."/>
        </authorList>
    </citation>
    <scope>NUCLEOTIDE SEQUENCE [LARGE SCALE GENOMIC DNA]</scope>
    <source>
        <strain evidence="4">JCM 8201</strain>
    </source>
</reference>
<proteinExistence type="inferred from homology"/>
<dbReference type="EMBL" id="BAAATZ010000005">
    <property type="protein sequence ID" value="GAA2721667.1"/>
    <property type="molecule type" value="Genomic_DNA"/>
</dbReference>
<comment type="caution">
    <text evidence="3">The sequence shown here is derived from an EMBL/GenBank/DDBJ whole genome shotgun (WGS) entry which is preliminary data.</text>
</comment>
<protein>
    <recommendedName>
        <fullName evidence="2">UPF0145 protein GCM10010439_12380</fullName>
    </recommendedName>
</protein>
<keyword evidence="4" id="KW-1185">Reference proteome</keyword>
<dbReference type="InterPro" id="IPR002765">
    <property type="entry name" value="UPF0145_YbjQ-like"/>
</dbReference>
<dbReference type="Proteomes" id="UP001501842">
    <property type="component" value="Unassembled WGS sequence"/>
</dbReference>
<dbReference type="Pfam" id="PF01906">
    <property type="entry name" value="YbjQ_1"/>
    <property type="match status" value="1"/>
</dbReference>
<name>A0ABP6GFD7_9ACTN</name>
<gene>
    <name evidence="3" type="ORF">GCM10010439_12380</name>
</gene>
<dbReference type="PANTHER" id="PTHR34068">
    <property type="entry name" value="UPF0145 PROTEIN YBJQ"/>
    <property type="match status" value="1"/>
</dbReference>
<sequence>MIVSTMNDLPGYRVTEVLGDVFGLTVLVRSGASNIEAGLKSFLGGEPRGMVKELHDFRLEARKRLIRAAEKAGADAVLAVRYEANDLRDLGTEICAYGTAVRVQKVD</sequence>
<evidence type="ECO:0000313" key="4">
    <source>
        <dbReference type="Proteomes" id="UP001501842"/>
    </source>
</evidence>
<evidence type="ECO:0000256" key="2">
    <source>
        <dbReference type="HAMAP-Rule" id="MF_00338"/>
    </source>
</evidence>
<dbReference type="HAMAP" id="MF_00338">
    <property type="entry name" value="UPF0145"/>
    <property type="match status" value="1"/>
</dbReference>
<evidence type="ECO:0000256" key="1">
    <source>
        <dbReference type="ARBA" id="ARBA00010751"/>
    </source>
</evidence>
<dbReference type="InterPro" id="IPR035439">
    <property type="entry name" value="UPF0145_dom_sf"/>
</dbReference>
<evidence type="ECO:0000313" key="3">
    <source>
        <dbReference type="EMBL" id="GAA2721667.1"/>
    </source>
</evidence>